<dbReference type="InterPro" id="IPR013087">
    <property type="entry name" value="Znf_C2H2_type"/>
</dbReference>
<dbReference type="PROSITE" id="PS00028">
    <property type="entry name" value="ZINC_FINGER_C2H2_1"/>
    <property type="match status" value="1"/>
</dbReference>
<evidence type="ECO:0000313" key="2">
    <source>
        <dbReference type="EMBL" id="VDI08257.1"/>
    </source>
</evidence>
<evidence type="ECO:0000259" key="1">
    <source>
        <dbReference type="PROSITE" id="PS00028"/>
    </source>
</evidence>
<dbReference type="SMART" id="SM00355">
    <property type="entry name" value="ZnF_C2H2"/>
    <property type="match status" value="2"/>
</dbReference>
<gene>
    <name evidence="2" type="ORF">MGAL_10B082165</name>
</gene>
<reference evidence="2" key="1">
    <citation type="submission" date="2018-11" db="EMBL/GenBank/DDBJ databases">
        <authorList>
            <person name="Alioto T."/>
            <person name="Alioto T."/>
        </authorList>
    </citation>
    <scope>NUCLEOTIDE SEQUENCE</scope>
</reference>
<feature type="domain" description="C2H2-type" evidence="1">
    <location>
        <begin position="10"/>
        <end position="32"/>
    </location>
</feature>
<organism evidence="2 3">
    <name type="scientific">Mytilus galloprovincialis</name>
    <name type="common">Mediterranean mussel</name>
    <dbReference type="NCBI Taxonomy" id="29158"/>
    <lineage>
        <taxon>Eukaryota</taxon>
        <taxon>Metazoa</taxon>
        <taxon>Spiralia</taxon>
        <taxon>Lophotrochozoa</taxon>
        <taxon>Mollusca</taxon>
        <taxon>Bivalvia</taxon>
        <taxon>Autobranchia</taxon>
        <taxon>Pteriomorphia</taxon>
        <taxon>Mytilida</taxon>
        <taxon>Mytiloidea</taxon>
        <taxon>Mytilidae</taxon>
        <taxon>Mytilinae</taxon>
        <taxon>Mytilus</taxon>
    </lineage>
</organism>
<proteinExistence type="predicted"/>
<accession>A0A8B6CSH9</accession>
<name>A0A8B6CSH9_MYTGA</name>
<dbReference type="AlphaFoldDB" id="A0A8B6CSH9"/>
<comment type="caution">
    <text evidence="2">The sequence shown here is derived from an EMBL/GenBank/DDBJ whole genome shotgun (WGS) entry which is preliminary data.</text>
</comment>
<keyword evidence="3" id="KW-1185">Reference proteome</keyword>
<sequence>MTEKYKLELCWLCPEKFTSRRDLKNHLSTSFHDVLRVTCPFCYEEETTCRRMVDLKKHVDRHHLDKVRKLSPYFFSENNGFWLANKPDDYKKIINPSRRESTEAKEARLEILQLLTINKTVKRKDEWYEGWKKHKEEKKSKKTEIESEFVPSYSPEKPLKVDIININLALGHIQLDIQYGTDFYRVKLTDNTLKDPKVRESLCRKMGTLTNDRSNMVQNLKEEALHPSEELVKVQLFSKGTSILSCYFQKIFRLIHPMTISTTPTSSLTSDSAVQPLSPLISVPVPTSIPGLTSDSVLNSTASLTAAHTLTPILSLTSLPAPTSVPALTSASVLNIASSSTSAATSVTITSSSSTSCPSLPPFHL</sequence>
<dbReference type="OrthoDB" id="6162896at2759"/>
<evidence type="ECO:0000313" key="3">
    <source>
        <dbReference type="Proteomes" id="UP000596742"/>
    </source>
</evidence>
<dbReference type="EMBL" id="UYJE01002156">
    <property type="protein sequence ID" value="VDI08257.1"/>
    <property type="molecule type" value="Genomic_DNA"/>
</dbReference>
<protein>
    <recommendedName>
        <fullName evidence="1">C2H2-type domain-containing protein</fullName>
    </recommendedName>
</protein>
<dbReference type="Proteomes" id="UP000596742">
    <property type="component" value="Unassembled WGS sequence"/>
</dbReference>